<evidence type="ECO:0000313" key="2">
    <source>
        <dbReference type="EMBL" id="AJK48205.1"/>
    </source>
</evidence>
<proteinExistence type="predicted"/>
<evidence type="ECO:0000313" key="3">
    <source>
        <dbReference type="Proteomes" id="UP000031838"/>
    </source>
</evidence>
<organism evidence="2 3">
    <name type="scientific">Burkholderia plantarii</name>
    <dbReference type="NCBI Taxonomy" id="41899"/>
    <lineage>
        <taxon>Bacteria</taxon>
        <taxon>Pseudomonadati</taxon>
        <taxon>Pseudomonadota</taxon>
        <taxon>Betaproteobacteria</taxon>
        <taxon>Burkholderiales</taxon>
        <taxon>Burkholderiaceae</taxon>
        <taxon>Burkholderia</taxon>
    </lineage>
</organism>
<feature type="transmembrane region" description="Helical" evidence="1">
    <location>
        <begin position="36"/>
        <end position="59"/>
    </location>
</feature>
<keyword evidence="1" id="KW-0472">Membrane</keyword>
<feature type="transmembrane region" description="Helical" evidence="1">
    <location>
        <begin position="71"/>
        <end position="92"/>
    </location>
</feature>
<dbReference type="RefSeq" id="WP_042626888.1">
    <property type="nucleotide sequence ID" value="NZ_BSTO01000007.1"/>
</dbReference>
<name>A0A0B6S4G9_BURPL</name>
<reference evidence="3" key="1">
    <citation type="submission" date="2011-03" db="EMBL/GenBank/DDBJ databases">
        <authorList>
            <person name="Voget S."/>
            <person name="Streit W.R."/>
            <person name="Jaeger K.E."/>
            <person name="Daniel R."/>
        </authorList>
    </citation>
    <scope>NUCLEOTIDE SEQUENCE [LARGE SCALE GENOMIC DNA]</scope>
    <source>
        <strain evidence="3">PG1</strain>
    </source>
</reference>
<keyword evidence="1" id="KW-1133">Transmembrane helix</keyword>
<dbReference type="AlphaFoldDB" id="A0A0B6S4G9"/>
<reference evidence="2 3" key="2">
    <citation type="journal article" date="2016" name="Appl. Microbiol. Biotechnol.">
        <title>Mutations improving production and secretion of extracellular lipase by Burkholderia glumae PG1.</title>
        <authorList>
            <person name="Knapp A."/>
            <person name="Voget S."/>
            <person name="Gao R."/>
            <person name="Zaburannyi N."/>
            <person name="Krysciak D."/>
            <person name="Breuer M."/>
            <person name="Hauer B."/>
            <person name="Streit W.R."/>
            <person name="Muller R."/>
            <person name="Daniel R."/>
            <person name="Jaeger K.E."/>
        </authorList>
    </citation>
    <scope>NUCLEOTIDE SEQUENCE [LARGE SCALE GENOMIC DNA]</scope>
    <source>
        <strain evidence="2 3">PG1</strain>
    </source>
</reference>
<dbReference type="Proteomes" id="UP000031838">
    <property type="component" value="Chromosome 2"/>
</dbReference>
<keyword evidence="3" id="KW-1185">Reference proteome</keyword>
<sequence length="119" mass="13577">MIYFNYRSIPELRSCNADEKHQVWHYSMKKAMHGKILFYQLLLIVLLATPLIAIVALSVRERFPSPFVSIPLSYLLGVVVIWLAIQISKLTLLNVLRKEVARTLTAFGTQVPNIESGYS</sequence>
<gene>
    <name evidence="2" type="ORF">BGL_2c01090</name>
</gene>
<evidence type="ECO:0000256" key="1">
    <source>
        <dbReference type="SAM" id="Phobius"/>
    </source>
</evidence>
<dbReference type="HOGENOM" id="CLU_2056935_0_0_4"/>
<dbReference type="KEGG" id="bgp:BGL_2c01090"/>
<dbReference type="OrthoDB" id="9134865at2"/>
<protein>
    <submittedName>
        <fullName evidence="2">Uncharacterized protein</fullName>
    </submittedName>
</protein>
<accession>A0A0B6S4G9</accession>
<keyword evidence="1" id="KW-0812">Transmembrane</keyword>
<dbReference type="EMBL" id="CP002581">
    <property type="protein sequence ID" value="AJK48205.1"/>
    <property type="molecule type" value="Genomic_DNA"/>
</dbReference>